<dbReference type="OrthoDB" id="273529at2759"/>
<accession>A0A640KCU1</accession>
<reference evidence="2" key="1">
    <citation type="submission" date="2019-11" db="EMBL/GenBank/DDBJ databases">
        <title>Leishmania tarentolae CDS.</title>
        <authorList>
            <person name="Goto Y."/>
            <person name="Yamagishi J."/>
        </authorList>
    </citation>
    <scope>NUCLEOTIDE SEQUENCE [LARGE SCALE GENOMIC DNA]</scope>
    <source>
        <strain evidence="2">Parrot Tar II</strain>
    </source>
</reference>
<name>A0A640KCU1_LEITA</name>
<evidence type="ECO:0000256" key="1">
    <source>
        <dbReference type="SAM" id="MobiDB-lite"/>
    </source>
</evidence>
<protein>
    <submittedName>
        <fullName evidence="2">Uncharacterized protein</fullName>
    </submittedName>
</protein>
<organism evidence="2 3">
    <name type="scientific">Leishmania tarentolae</name>
    <name type="common">Sauroleishmania tarentolae</name>
    <dbReference type="NCBI Taxonomy" id="5689"/>
    <lineage>
        <taxon>Eukaryota</taxon>
        <taxon>Discoba</taxon>
        <taxon>Euglenozoa</taxon>
        <taxon>Kinetoplastea</taxon>
        <taxon>Metakinetoplastina</taxon>
        <taxon>Trypanosomatida</taxon>
        <taxon>Trypanosomatidae</taxon>
        <taxon>Leishmaniinae</taxon>
        <taxon>Leishmania</taxon>
        <taxon>lizard Leishmania</taxon>
    </lineage>
</organism>
<feature type="region of interest" description="Disordered" evidence="1">
    <location>
        <begin position="423"/>
        <end position="491"/>
    </location>
</feature>
<keyword evidence="3" id="KW-1185">Reference proteome</keyword>
<proteinExistence type="predicted"/>
<dbReference type="EMBL" id="BLBS01000020">
    <property type="protein sequence ID" value="GET87393.1"/>
    <property type="molecule type" value="Genomic_DNA"/>
</dbReference>
<comment type="caution">
    <text evidence="2">The sequence shown here is derived from an EMBL/GenBank/DDBJ whole genome shotgun (WGS) entry which is preliminary data.</text>
</comment>
<dbReference type="VEuPathDB" id="TriTrypDB:LtaPh_1604100"/>
<feature type="region of interest" description="Disordered" evidence="1">
    <location>
        <begin position="529"/>
        <end position="652"/>
    </location>
</feature>
<feature type="compositionally biased region" description="Low complexity" evidence="1">
    <location>
        <begin position="608"/>
        <end position="618"/>
    </location>
</feature>
<evidence type="ECO:0000313" key="3">
    <source>
        <dbReference type="Proteomes" id="UP000419144"/>
    </source>
</evidence>
<feature type="region of interest" description="Disordered" evidence="1">
    <location>
        <begin position="192"/>
        <end position="211"/>
    </location>
</feature>
<sequence>MGFPSNRVATTAMSGTASLRRGTATRQVWAVRGGGRVPLVAQASLPVPPGGLRTWWGSRGTSGEAAGAATDQRRGLVNCTRVLLFGRKRMLSKIEAITLDAEFRARMNDPLGTTTLELNLLEDPTAGLATGPAEELTPTELETRVRVLVSGYAPSLYRLLYTPFVDVVGLLVKEGLVPTADAEVLQSSSLSSSSGSVAATAGGMSTGTVSTNLRPVRPEEIMARWFTDGPATLKLPHATAEAMGKRRWNAFCRALEAHWAAFEDVMPLTRFVQRHNLREELYIPLFRQLAMELVDPAKRASAVATLPGLILSLANGRAPRSLGLPENDTERVRLVSNLFLGVAQETGNTDLAYLAVQLLRANDLPTPFSAQKQITNVFAAASRIETDWQMRATSLLIESYPKWLEYYKRVQLDNKAALEALQRGPVPTTNNESAGGGEEDVTAAASRAPRKPSCTVETHHGKRSKGFPTDSDVNGDAADSAPEDAGERSTEQYRYFTSRQQDDVTRVTALEENIDAALRSRASELCEVSVNRRRKKTKEVTASTSISRPASQHASAVTASSPVPSLTLSKLSRDANGATRSSEDVGGDAGAHILSVEGRTHSKEDVASSRAKGGSSSKTELSSDSAKATTPRRRGRPAALKSQGTFREGGRGAAVKVDEVFDV</sequence>
<feature type="compositionally biased region" description="Low complexity" evidence="1">
    <location>
        <begin position="554"/>
        <end position="565"/>
    </location>
</feature>
<gene>
    <name evidence="2" type="ORF">LtaPh_1604100</name>
</gene>
<dbReference type="Proteomes" id="UP000419144">
    <property type="component" value="Unassembled WGS sequence"/>
</dbReference>
<evidence type="ECO:0000313" key="2">
    <source>
        <dbReference type="EMBL" id="GET87393.1"/>
    </source>
</evidence>
<dbReference type="AlphaFoldDB" id="A0A640KCU1"/>
<feature type="compositionally biased region" description="Polar residues" evidence="1">
    <location>
        <begin position="540"/>
        <end position="553"/>
    </location>
</feature>
<feature type="compositionally biased region" description="Basic and acidic residues" evidence="1">
    <location>
        <begin position="598"/>
        <end position="607"/>
    </location>
</feature>